<reference evidence="8 9" key="1">
    <citation type="submission" date="2013-04" db="EMBL/GenBank/DDBJ databases">
        <title>The Genome Sequence of Treponema medium ATCC 700293.</title>
        <authorList>
            <consortium name="The Broad Institute Genomics Platform"/>
            <person name="Earl A."/>
            <person name="Ward D."/>
            <person name="Feldgarden M."/>
            <person name="Gevers D."/>
            <person name="Leonetti C."/>
            <person name="Blanton J.M."/>
            <person name="Dewhirst F.E."/>
            <person name="Izard J."/>
            <person name="Walker B."/>
            <person name="Young S."/>
            <person name="Zeng Q."/>
            <person name="Gargeya S."/>
            <person name="Fitzgerald M."/>
            <person name="Haas B."/>
            <person name="Abouelleil A."/>
            <person name="Allen A.W."/>
            <person name="Alvarado L."/>
            <person name="Arachchi H.M."/>
            <person name="Berlin A.M."/>
            <person name="Chapman S.B."/>
            <person name="Gainer-Dewar J."/>
            <person name="Goldberg J."/>
            <person name="Griggs A."/>
            <person name="Gujja S."/>
            <person name="Hansen M."/>
            <person name="Howarth C."/>
            <person name="Imamovic A."/>
            <person name="Ireland A."/>
            <person name="Larimer J."/>
            <person name="McCowan C."/>
            <person name="Murphy C."/>
            <person name="Pearson M."/>
            <person name="Poon T.W."/>
            <person name="Priest M."/>
            <person name="Roberts A."/>
            <person name="Saif S."/>
            <person name="Shea T."/>
            <person name="Sisk P."/>
            <person name="Sykes S."/>
            <person name="Wortman J."/>
            <person name="Nusbaum C."/>
            <person name="Birren B."/>
        </authorList>
    </citation>
    <scope>NUCLEOTIDE SEQUENCE [LARGE SCALE GENOMIC DNA]</scope>
    <source>
        <strain evidence="8 9">ATCC 700293</strain>
    </source>
</reference>
<feature type="transmembrane region" description="Helical" evidence="6">
    <location>
        <begin position="259"/>
        <end position="280"/>
    </location>
</feature>
<feature type="transmembrane region" description="Helical" evidence="6">
    <location>
        <begin position="311"/>
        <end position="330"/>
    </location>
</feature>
<feature type="transmembrane region" description="Helical" evidence="6">
    <location>
        <begin position="193"/>
        <end position="213"/>
    </location>
</feature>
<evidence type="ECO:0000313" key="8">
    <source>
        <dbReference type="EMBL" id="EPF29401.1"/>
    </source>
</evidence>
<feature type="transmembrane region" description="Helical" evidence="6">
    <location>
        <begin position="147"/>
        <end position="173"/>
    </location>
</feature>
<keyword evidence="4 6" id="KW-1133">Transmembrane helix</keyword>
<evidence type="ECO:0000256" key="6">
    <source>
        <dbReference type="SAM" id="Phobius"/>
    </source>
</evidence>
<proteinExistence type="predicted"/>
<feature type="transmembrane region" description="Helical" evidence="6">
    <location>
        <begin position="64"/>
        <end position="83"/>
    </location>
</feature>
<keyword evidence="3 6" id="KW-0812">Transmembrane</keyword>
<feature type="domain" description="Na+/H+ antiporter NhaC-like C-terminal" evidence="7">
    <location>
        <begin position="156"/>
        <end position="507"/>
    </location>
</feature>
<dbReference type="PANTHER" id="PTHR43478">
    <property type="entry name" value="NA+/H+ ANTIPORTER-RELATED"/>
    <property type="match status" value="1"/>
</dbReference>
<comment type="caution">
    <text evidence="8">The sequence shown here is derived from an EMBL/GenBank/DDBJ whole genome shotgun (WGS) entry which is preliminary data.</text>
</comment>
<feature type="transmembrane region" description="Helical" evidence="6">
    <location>
        <begin position="351"/>
        <end position="371"/>
    </location>
</feature>
<dbReference type="RefSeq" id="WP_016522657.1">
    <property type="nucleotide sequence ID" value="NZ_KE332517.1"/>
</dbReference>
<protein>
    <recommendedName>
        <fullName evidence="7">Na+/H+ antiporter NhaC-like C-terminal domain-containing protein</fullName>
    </recommendedName>
</protein>
<keyword evidence="2" id="KW-1003">Cell membrane</keyword>
<dbReference type="EMBL" id="ATFE01000004">
    <property type="protein sequence ID" value="EPF29401.1"/>
    <property type="molecule type" value="Genomic_DNA"/>
</dbReference>
<dbReference type="PANTHER" id="PTHR43478:SF1">
    <property type="entry name" value="NA+_H+ ANTIPORTER NHAC-LIKE C-TERMINAL DOMAIN-CONTAINING PROTEIN"/>
    <property type="match status" value="1"/>
</dbReference>
<evidence type="ECO:0000256" key="4">
    <source>
        <dbReference type="ARBA" id="ARBA00022989"/>
    </source>
</evidence>
<evidence type="ECO:0000259" key="7">
    <source>
        <dbReference type="Pfam" id="PF03553"/>
    </source>
</evidence>
<sequence length="543" mass="58243">MDHFGIWGIIPPVLTIALAFITKDVIVSLFLGILSGCLIVAGGNPAAALMKVTDLLAGSLADGWNIRIFLFCGLLGALVGMLSKTGAAQAFGLWMSKKLKNKTASQFATFIFGLIVFIDDYFNSLTVGTVMRPINDQHKVPRAKLAYILDSTAAPVCILAPVSSWVVTVMSIVRNSEGFSKLGMSDFEFFIRAIPYNLYALTTILMILVIIFFKSDFGAMKKSEDLARTSGLLWNEELYGVISGDIPEEQTTRAKPIDMLLPILLLIVFAIAFFPAVSWINAIDGITITTISQAAASMSLRDAFINTDSSYALFYAIIFTLTVTYIYYLARRLMNLKEASEAVRDGIKSMVPALIILTMAWSIGAVIRSSPTDGGLGLGRYLSELVVSSSFPLWILPAIVFALSAVIAFATGTSWGTFGIMIPIIMPIAVGLTENAGLAQNTAFNAVFICISAVLGGAVFGDHASPISDTTILSSTGAACPHLEHVATQMPYALFVATCSLAGFITGGIFMNILSAWIAVLVVFTGGIIILPKITKVHFQPSK</sequence>
<gene>
    <name evidence="8" type="ORF">HMPREF9195_00687</name>
</gene>
<organism evidence="8 9">
    <name type="scientific">Treponema medium ATCC 700293</name>
    <dbReference type="NCBI Taxonomy" id="1125700"/>
    <lineage>
        <taxon>Bacteria</taxon>
        <taxon>Pseudomonadati</taxon>
        <taxon>Spirochaetota</taxon>
        <taxon>Spirochaetia</taxon>
        <taxon>Spirochaetales</taxon>
        <taxon>Treponemataceae</taxon>
        <taxon>Treponema</taxon>
    </lineage>
</organism>
<evidence type="ECO:0000256" key="1">
    <source>
        <dbReference type="ARBA" id="ARBA00004651"/>
    </source>
</evidence>
<keyword evidence="5 6" id="KW-0472">Membrane</keyword>
<comment type="subcellular location">
    <subcellularLocation>
        <location evidence="1">Cell membrane</location>
        <topology evidence="1">Multi-pass membrane protein</topology>
    </subcellularLocation>
</comment>
<evidence type="ECO:0000313" key="9">
    <source>
        <dbReference type="Proteomes" id="UP000014634"/>
    </source>
</evidence>
<feature type="transmembrane region" description="Helical" evidence="6">
    <location>
        <begin position="516"/>
        <end position="534"/>
    </location>
</feature>
<dbReference type="AlphaFoldDB" id="A0AA87NV49"/>
<dbReference type="InterPro" id="IPR018461">
    <property type="entry name" value="Na/H_Antiport_NhaC-like_C"/>
</dbReference>
<feature type="transmembrane region" description="Helical" evidence="6">
    <location>
        <begin position="418"/>
        <end position="437"/>
    </location>
</feature>
<dbReference type="Proteomes" id="UP000014634">
    <property type="component" value="Unassembled WGS sequence"/>
</dbReference>
<dbReference type="Pfam" id="PF03553">
    <property type="entry name" value="Na_H_antiporter"/>
    <property type="match status" value="1"/>
</dbReference>
<name>A0AA87NV49_TREMD</name>
<evidence type="ECO:0000256" key="2">
    <source>
        <dbReference type="ARBA" id="ARBA00022475"/>
    </source>
</evidence>
<feature type="transmembrane region" description="Helical" evidence="6">
    <location>
        <begin position="29"/>
        <end position="52"/>
    </location>
</feature>
<feature type="transmembrane region" description="Helical" evidence="6">
    <location>
        <begin position="103"/>
        <end position="122"/>
    </location>
</feature>
<feature type="transmembrane region" description="Helical" evidence="6">
    <location>
        <begin position="391"/>
        <end position="411"/>
    </location>
</feature>
<evidence type="ECO:0000256" key="3">
    <source>
        <dbReference type="ARBA" id="ARBA00022692"/>
    </source>
</evidence>
<dbReference type="GO" id="GO:0005886">
    <property type="term" value="C:plasma membrane"/>
    <property type="evidence" value="ECO:0007669"/>
    <property type="project" value="UniProtKB-SubCell"/>
</dbReference>
<accession>A0AA87NV49</accession>
<feature type="transmembrane region" description="Helical" evidence="6">
    <location>
        <begin position="443"/>
        <end position="461"/>
    </location>
</feature>
<evidence type="ECO:0000256" key="5">
    <source>
        <dbReference type="ARBA" id="ARBA00023136"/>
    </source>
</evidence>